<evidence type="ECO:0000313" key="2">
    <source>
        <dbReference type="EMBL" id="RMB09014.1"/>
    </source>
</evidence>
<dbReference type="InParanoid" id="A0A3M0CH94"/>
<gene>
    <name evidence="2" type="ORF">BXY39_1661</name>
</gene>
<keyword evidence="3" id="KW-1185">Reference proteome</keyword>
<organism evidence="2 3">
    <name type="scientific">Eilatimonas milleporae</name>
    <dbReference type="NCBI Taxonomy" id="911205"/>
    <lineage>
        <taxon>Bacteria</taxon>
        <taxon>Pseudomonadati</taxon>
        <taxon>Pseudomonadota</taxon>
        <taxon>Alphaproteobacteria</taxon>
        <taxon>Kordiimonadales</taxon>
        <taxon>Kordiimonadaceae</taxon>
        <taxon>Eilatimonas</taxon>
    </lineage>
</organism>
<comment type="caution">
    <text evidence="2">The sequence shown here is derived from an EMBL/GenBank/DDBJ whole genome shotgun (WGS) entry which is preliminary data.</text>
</comment>
<dbReference type="AlphaFoldDB" id="A0A3M0CH94"/>
<protein>
    <submittedName>
        <fullName evidence="2">Uncharacterized protein</fullName>
    </submittedName>
</protein>
<evidence type="ECO:0000256" key="1">
    <source>
        <dbReference type="SAM" id="MobiDB-lite"/>
    </source>
</evidence>
<evidence type="ECO:0000313" key="3">
    <source>
        <dbReference type="Proteomes" id="UP000271227"/>
    </source>
</evidence>
<feature type="compositionally biased region" description="Basic and acidic residues" evidence="1">
    <location>
        <begin position="134"/>
        <end position="146"/>
    </location>
</feature>
<dbReference type="Proteomes" id="UP000271227">
    <property type="component" value="Unassembled WGS sequence"/>
</dbReference>
<sequence length="445" mass="50167">MRLVTKTRQTVRRSLSDTQRTAILAFENEKATPQQTAMTKGIMRDVHDGGLWLQCDCRKEGMRRPLVTVVKNPGNFLSWKIWTKGNRLAHAQTCAFHRRHVRQQLAKEAWSKARKTRPEGFFAVLKSQSKGAKPHRDSGGSRVTGERTRLPALARQLAVLIEAAKLNVWWPDGETESRYDQFHRLEEAAEGYEVAQAVSLAPLLFTKVSAWEKFAVHAKVRAATAGFPKGHRPQGFICFCTSNVDSDGTYLRHGRDATEDKEAVPPLRADCAGTVTWPSIGRNAVPGPYLFFGVVGLSQKKRGYELLKAYAQPVVGWDRLVPVDSHYERRAFGSLKITVGRLMRQYPQFTWLLHKPVFETITKLGPCLPDFEIIGYQGGKANHRFIVEVMDFDRPSYLAGKEITHPRMELLGPLFTMDGQKFDDDLSGEGKRVSEAILSHLRQAV</sequence>
<reference evidence="2 3" key="1">
    <citation type="submission" date="2018-10" db="EMBL/GenBank/DDBJ databases">
        <title>Genomic Encyclopedia of Archaeal and Bacterial Type Strains, Phase II (KMG-II): from individual species to whole genera.</title>
        <authorList>
            <person name="Goeker M."/>
        </authorList>
    </citation>
    <scope>NUCLEOTIDE SEQUENCE [LARGE SCALE GENOMIC DNA]</scope>
    <source>
        <strain evidence="2 3">DSM 25217</strain>
    </source>
</reference>
<name>A0A3M0CH94_9PROT</name>
<feature type="region of interest" description="Disordered" evidence="1">
    <location>
        <begin position="127"/>
        <end position="146"/>
    </location>
</feature>
<dbReference type="EMBL" id="REFR01000010">
    <property type="protein sequence ID" value="RMB09014.1"/>
    <property type="molecule type" value="Genomic_DNA"/>
</dbReference>
<accession>A0A3M0CH94</accession>
<proteinExistence type="predicted"/>